<evidence type="ECO:0000313" key="1">
    <source>
        <dbReference type="EMBL" id="KAH6656688.1"/>
    </source>
</evidence>
<organism evidence="1 2">
    <name type="scientific">Truncatella angustata</name>
    <dbReference type="NCBI Taxonomy" id="152316"/>
    <lineage>
        <taxon>Eukaryota</taxon>
        <taxon>Fungi</taxon>
        <taxon>Dikarya</taxon>
        <taxon>Ascomycota</taxon>
        <taxon>Pezizomycotina</taxon>
        <taxon>Sordariomycetes</taxon>
        <taxon>Xylariomycetidae</taxon>
        <taxon>Amphisphaeriales</taxon>
        <taxon>Sporocadaceae</taxon>
        <taxon>Truncatella</taxon>
    </lineage>
</organism>
<keyword evidence="2" id="KW-1185">Reference proteome</keyword>
<accession>A0A9P8ZZX8</accession>
<proteinExistence type="predicted"/>
<sequence>MPEWTNESPNFYDEFADVNEKESKVKAVAFDVTDEAQDAIFGLACARIGQYPQVFGLALIPVHGDLEGRPFKGIGRIRTSERAWREDAPTSEVTIL</sequence>
<dbReference type="GeneID" id="70124075"/>
<evidence type="ECO:0000313" key="2">
    <source>
        <dbReference type="Proteomes" id="UP000758603"/>
    </source>
</evidence>
<gene>
    <name evidence="1" type="ORF">BKA67DRAFT_164094</name>
</gene>
<name>A0A9P8ZZX8_9PEZI</name>
<dbReference type="EMBL" id="JAGPXC010000002">
    <property type="protein sequence ID" value="KAH6656688.1"/>
    <property type="molecule type" value="Genomic_DNA"/>
</dbReference>
<dbReference type="AlphaFoldDB" id="A0A9P8ZZX8"/>
<protein>
    <submittedName>
        <fullName evidence="1">Uncharacterized protein</fullName>
    </submittedName>
</protein>
<dbReference type="RefSeq" id="XP_045960922.1">
    <property type="nucleotide sequence ID" value="XM_046095182.1"/>
</dbReference>
<dbReference type="Proteomes" id="UP000758603">
    <property type="component" value="Unassembled WGS sequence"/>
</dbReference>
<reference evidence="1" key="1">
    <citation type="journal article" date="2021" name="Nat. Commun.">
        <title>Genetic determinants of endophytism in the Arabidopsis root mycobiome.</title>
        <authorList>
            <person name="Mesny F."/>
            <person name="Miyauchi S."/>
            <person name="Thiergart T."/>
            <person name="Pickel B."/>
            <person name="Atanasova L."/>
            <person name="Karlsson M."/>
            <person name="Huettel B."/>
            <person name="Barry K.W."/>
            <person name="Haridas S."/>
            <person name="Chen C."/>
            <person name="Bauer D."/>
            <person name="Andreopoulos W."/>
            <person name="Pangilinan J."/>
            <person name="LaButti K."/>
            <person name="Riley R."/>
            <person name="Lipzen A."/>
            <person name="Clum A."/>
            <person name="Drula E."/>
            <person name="Henrissat B."/>
            <person name="Kohler A."/>
            <person name="Grigoriev I.V."/>
            <person name="Martin F.M."/>
            <person name="Hacquard S."/>
        </authorList>
    </citation>
    <scope>NUCLEOTIDE SEQUENCE</scope>
    <source>
        <strain evidence="1">MPI-SDFR-AT-0073</strain>
    </source>
</reference>
<comment type="caution">
    <text evidence="1">The sequence shown here is derived from an EMBL/GenBank/DDBJ whole genome shotgun (WGS) entry which is preliminary data.</text>
</comment>